<dbReference type="Pfam" id="PF03022">
    <property type="entry name" value="MRJP"/>
    <property type="match status" value="1"/>
</dbReference>
<gene>
    <name evidence="3" type="ORF">DFQ08_105278</name>
</gene>
<keyword evidence="4" id="KW-1185">Reference proteome</keyword>
<dbReference type="PANTHER" id="PTHR10009">
    <property type="entry name" value="PROTEIN YELLOW-RELATED"/>
    <property type="match status" value="1"/>
</dbReference>
<dbReference type="GO" id="GO:0005576">
    <property type="term" value="C:extracellular region"/>
    <property type="evidence" value="ECO:0007669"/>
    <property type="project" value="UniProtKB-SubCell"/>
</dbReference>
<dbReference type="OrthoDB" id="9797664at2"/>
<evidence type="ECO:0000313" key="3">
    <source>
        <dbReference type="EMBL" id="RCW90386.1"/>
    </source>
</evidence>
<dbReference type="AlphaFoldDB" id="A0A368ZDS6"/>
<proteinExistence type="predicted"/>
<comment type="caution">
    <text evidence="3">The sequence shown here is derived from an EMBL/GenBank/DDBJ whole genome shotgun (WGS) entry which is preliminary data.</text>
</comment>
<dbReference type="InterPro" id="IPR011042">
    <property type="entry name" value="6-blade_b-propeller_TolB-like"/>
</dbReference>
<dbReference type="InterPro" id="IPR017996">
    <property type="entry name" value="MRJP/yellow-related"/>
</dbReference>
<evidence type="ECO:0000313" key="4">
    <source>
        <dbReference type="Proteomes" id="UP000253436"/>
    </source>
</evidence>
<comment type="subcellular location">
    <subcellularLocation>
        <location evidence="1">Secreted</location>
    </subcellularLocation>
</comment>
<sequence length="363" mass="41051">MRNIFYFAAFLIVLSSCKDAGQSKTESVVNTQKDTTTRTLKVNEVISFKGQQVTGVSVANDGRVFVNFPRWREGVKNSVVEVNKNKEEVSFPNAEWNSWKIGDEVLEDKFVGVQSVVAFEDKLYVLDTRSQLFQNVLDAPRVFVFNLVDNTLSKVYKLSEGSYHPDSYINDLRVDKKKNKIYFTDSGHAGLVILDMNSEVSKRVLDNHKSTSAEASYLTFGDKKWERAINSDGIALDTENDILYYHALTGYSLYAIPTSAFDLEDETQIENQVEFIAKTAAPDGMILDASGNLYYADLEHNKIQFRQADGNISTLLEGDKVKWADTFSIYNNELYFTNSRINEISGDISEMEFTLNKVALPNK</sequence>
<evidence type="ECO:0000256" key="2">
    <source>
        <dbReference type="ARBA" id="ARBA00022525"/>
    </source>
</evidence>
<dbReference type="EMBL" id="QPJO01000005">
    <property type="protein sequence ID" value="RCW90386.1"/>
    <property type="molecule type" value="Genomic_DNA"/>
</dbReference>
<dbReference type="PANTHER" id="PTHR10009:SF18">
    <property type="entry name" value="PROTEIN YELLOW-LIKE PROTEIN"/>
    <property type="match status" value="1"/>
</dbReference>
<evidence type="ECO:0000256" key="1">
    <source>
        <dbReference type="ARBA" id="ARBA00004613"/>
    </source>
</evidence>
<dbReference type="RefSeq" id="WP_114310775.1">
    <property type="nucleotide sequence ID" value="NZ_QPJO01000005.1"/>
</dbReference>
<protein>
    <submittedName>
        <fullName evidence="3">Major royal jelly protein</fullName>
    </submittedName>
</protein>
<reference evidence="3 4" key="1">
    <citation type="submission" date="2018-07" db="EMBL/GenBank/DDBJ databases">
        <title>Genomic Encyclopedia of Type Strains, Phase III (KMG-III): the genomes of soil and plant-associated and newly described type strains.</title>
        <authorList>
            <person name="Whitman W."/>
        </authorList>
    </citation>
    <scope>NUCLEOTIDE SEQUENCE [LARGE SCALE GENOMIC DNA]</scope>
    <source>
        <strain evidence="3 4">CECT 7958</strain>
    </source>
</reference>
<dbReference type="PROSITE" id="PS51257">
    <property type="entry name" value="PROKAR_LIPOPROTEIN"/>
    <property type="match status" value="1"/>
</dbReference>
<organism evidence="3 4">
    <name type="scientific">Winogradskyella arenosi</name>
    <dbReference type="NCBI Taxonomy" id="533325"/>
    <lineage>
        <taxon>Bacteria</taxon>
        <taxon>Pseudomonadati</taxon>
        <taxon>Bacteroidota</taxon>
        <taxon>Flavobacteriia</taxon>
        <taxon>Flavobacteriales</taxon>
        <taxon>Flavobacteriaceae</taxon>
        <taxon>Winogradskyella</taxon>
    </lineage>
</organism>
<dbReference type="SUPFAM" id="SSF63829">
    <property type="entry name" value="Calcium-dependent phosphotriesterase"/>
    <property type="match status" value="1"/>
</dbReference>
<keyword evidence="2" id="KW-0964">Secreted</keyword>
<accession>A0A368ZDS6</accession>
<dbReference type="Proteomes" id="UP000253436">
    <property type="component" value="Unassembled WGS sequence"/>
</dbReference>
<name>A0A368ZDS6_9FLAO</name>
<dbReference type="Gene3D" id="2.120.10.30">
    <property type="entry name" value="TolB, C-terminal domain"/>
    <property type="match status" value="1"/>
</dbReference>